<dbReference type="InParanoid" id="A0A0V0QBK1"/>
<dbReference type="GO" id="GO:0016829">
    <property type="term" value="F:lyase activity"/>
    <property type="evidence" value="ECO:0007669"/>
    <property type="project" value="UniProtKB-KW"/>
</dbReference>
<dbReference type="Gene3D" id="2.160.20.10">
    <property type="entry name" value="Single-stranded right-handed beta-helix, Pectin lyase-like"/>
    <property type="match status" value="1"/>
</dbReference>
<dbReference type="SUPFAM" id="SSF51126">
    <property type="entry name" value="Pectin lyase-like"/>
    <property type="match status" value="3"/>
</dbReference>
<comment type="caution">
    <text evidence="5">The sequence shown here is derived from an EMBL/GenBank/DDBJ whole genome shotgun (WGS) entry which is preliminary data.</text>
</comment>
<keyword evidence="3" id="KW-0732">Signal</keyword>
<proteinExistence type="predicted"/>
<feature type="signal peptide" evidence="3">
    <location>
        <begin position="1"/>
        <end position="22"/>
    </location>
</feature>
<feature type="transmembrane region" description="Helical" evidence="2">
    <location>
        <begin position="1238"/>
        <end position="1258"/>
    </location>
</feature>
<dbReference type="SMART" id="SM00710">
    <property type="entry name" value="PbH1"/>
    <property type="match status" value="12"/>
</dbReference>
<dbReference type="InterPro" id="IPR012334">
    <property type="entry name" value="Pectin_lyas_fold"/>
</dbReference>
<accession>A0A0V0QBK1</accession>
<reference evidence="5 6" key="1">
    <citation type="journal article" date="2015" name="Sci. Rep.">
        <title>Genome of the facultative scuticociliatosis pathogen Pseudocohnilembus persalinus provides insight into its virulence through horizontal gene transfer.</title>
        <authorList>
            <person name="Xiong J."/>
            <person name="Wang G."/>
            <person name="Cheng J."/>
            <person name="Tian M."/>
            <person name="Pan X."/>
            <person name="Warren A."/>
            <person name="Jiang C."/>
            <person name="Yuan D."/>
            <person name="Miao W."/>
        </authorList>
    </citation>
    <scope>NUCLEOTIDE SEQUENCE [LARGE SCALE GENOMIC DNA]</scope>
    <source>
        <strain evidence="5">36N120E</strain>
    </source>
</reference>
<sequence length="1504" mass="170051">MFSQINIKIIFLVLLIQVIIKARQFVYHDQNVQRNIQIDHLHQQASQNFVQRFQNLDNLTLQDIEPPELSQIHKEKNQRREHKTQQSRNLKQKTAPRQKKQIKISEEFSKKNKRKLADSITEYKYFLLPCINTQASQVASDFPYLQSQYPDLEVHFSETDFTFSDSDCADGEFYEINLFFINDQSNQVCEMQTVTVNSNCVIDLKINSIDVTDTSQVTFDPVFLNQLTQFTISNVQTEINIQNLVIDKVGSDGEDGNYILINISESSDLKISNFSLLNNILGDEYTASIEIDNISKSVTIENSSFQANSQGQALAISNSNNINFQGSEFIDNINLNHSGGGLQFDTCNIIIINDCFFQGNYGGDLGAGGINIVDSYNIDIIDSDFKANTGALDGGAVRFDGCSYINVKNCDFELNVAQSGNGGSILIQNGANFIIEFSKLTENYALNGGGIFITQFSQAEINHSEFYRNDVKLAGQGYGGGIFTTNMEDLRALNNTFKYNLSGSGGGGIGIHTCSGIYLKEQYFYENYGFRGGAVDCFGNSNATIEEVNCYDNYCGLWGGAMAILNSIDGIIVNKGYFQNNTAGAYGGSFFLGYNTAGTVQISNSEIYNSSASTLGGSIIDYFTNLSYFVNVTFQDNYCTLGQGGDVENKLGVSTHYYNVSFIDSKAISGGALFMEISSGNITIEKCNFVSNNILDSQYRVFMSYVSNVYIIQTDISDIEGGTNIGAIKFYTVDFVNITSSTFKNHYQTNGGVIYGKKISTFIIQDTLISETIAESTGGALYLEILDSFILSGMTVKNSFAKNYGSVMYLNQIKNIEIIGNCLFEYNEASLDFSESKGGVAYITEVTDSILIQDSTFQYNKANLHGGVFYLYEVKSLTLNNSTFYANEVTYTADEEVQDKQSNYLLSQGGAIYFQTGTTEQTYISLIDSVLEKNKGSSGAGIFMLQDKDTNIQISKIDNIVFKENVGDIGPAARYLGETNDLLKIYLENFAILEDNKGEIYKEALQFDYKHNERRKGETLYQFDLCPKGTRLLEGGSIVCDSCDLHGNCDGGYTHTVPKEEYWRTDSESIDFIYCFQNPNRCLGNDQCQEGYKGPLCEVCNYEEGYHYTPQFECVECSAQGSYWVGNIFLILFYVSIAFFIQIKYNWRVESDVTRTNLAKLWNYLIQDGDISSSILKILVSHFQIIYIVNNPHGIIPKYLQSISEYIANPGVLLSKNDPCQSTIKGDSEHEKAAKQSYAFVFYWTLVIVFLVLIINYIRLKIRRKNPNSPANYNYQVQISTLVILFMTLGPGLTYFAFQSNICKNIGDEQYTLYSTDFNCSDSFYTGTIRTLAVFLTIFCLIMPFIFFFHGMYHSRKLSTFKRLDFSALMNSQFMKRVYGYIYSDYHKSFIYWEYIYFAMKVLLIVFMTSFYEYVVTTQVFVLLTILFYSYYFYLKQPFNSIYLNRQQQFATAVQIITVGCNIFVYQIPEKYNALKETARVVISIRQPQFLKKFKSYNCLNQLN</sequence>
<dbReference type="OrthoDB" id="77931at2759"/>
<protein>
    <submittedName>
        <fullName evidence="5">Pectin lyase fold/virulence factor</fullName>
    </submittedName>
</protein>
<evidence type="ECO:0000256" key="1">
    <source>
        <dbReference type="SAM" id="MobiDB-lite"/>
    </source>
</evidence>
<feature type="chain" id="PRO_5006867396" evidence="3">
    <location>
        <begin position="23"/>
        <end position="1504"/>
    </location>
</feature>
<dbReference type="Pfam" id="PF13229">
    <property type="entry name" value="Beta_helix"/>
    <property type="match status" value="1"/>
</dbReference>
<keyword evidence="5" id="KW-0456">Lyase</keyword>
<dbReference type="PANTHER" id="PTHR11319">
    <property type="entry name" value="G PROTEIN-COUPLED RECEPTOR-RELATED"/>
    <property type="match status" value="1"/>
</dbReference>
<organism evidence="5 6">
    <name type="scientific">Pseudocohnilembus persalinus</name>
    <name type="common">Ciliate</name>
    <dbReference type="NCBI Taxonomy" id="266149"/>
    <lineage>
        <taxon>Eukaryota</taxon>
        <taxon>Sar</taxon>
        <taxon>Alveolata</taxon>
        <taxon>Ciliophora</taxon>
        <taxon>Intramacronucleata</taxon>
        <taxon>Oligohymenophorea</taxon>
        <taxon>Scuticociliatia</taxon>
        <taxon>Philasterida</taxon>
        <taxon>Pseudocohnilembidae</taxon>
        <taxon>Pseudocohnilembus</taxon>
    </lineage>
</organism>
<keyword evidence="2" id="KW-1133">Transmembrane helix</keyword>
<evidence type="ECO:0000313" key="5">
    <source>
        <dbReference type="EMBL" id="KRW99593.1"/>
    </source>
</evidence>
<gene>
    <name evidence="5" type="ORF">PPERSA_03768</name>
</gene>
<evidence type="ECO:0000256" key="3">
    <source>
        <dbReference type="SAM" id="SignalP"/>
    </source>
</evidence>
<evidence type="ECO:0000256" key="2">
    <source>
        <dbReference type="SAM" id="Phobius"/>
    </source>
</evidence>
<feature type="transmembrane region" description="Helical" evidence="2">
    <location>
        <begin position="1414"/>
        <end position="1434"/>
    </location>
</feature>
<dbReference type="OMA" id="MFIANTA"/>
<dbReference type="InterPro" id="IPR039448">
    <property type="entry name" value="Beta_helix"/>
</dbReference>
<dbReference type="Proteomes" id="UP000054937">
    <property type="component" value="Unassembled WGS sequence"/>
</dbReference>
<dbReference type="PANTHER" id="PTHR11319:SF35">
    <property type="entry name" value="OUTER MEMBRANE PROTEIN PMPC-RELATED"/>
    <property type="match status" value="1"/>
</dbReference>
<feature type="transmembrane region" description="Helical" evidence="2">
    <location>
        <begin position="1390"/>
        <end position="1408"/>
    </location>
</feature>
<evidence type="ECO:0000313" key="6">
    <source>
        <dbReference type="Proteomes" id="UP000054937"/>
    </source>
</evidence>
<name>A0A0V0QBK1_PSEPJ</name>
<keyword evidence="2" id="KW-0812">Transmembrane</keyword>
<dbReference type="EMBL" id="LDAU01000207">
    <property type="protein sequence ID" value="KRW99593.1"/>
    <property type="molecule type" value="Genomic_DNA"/>
</dbReference>
<evidence type="ECO:0000259" key="4">
    <source>
        <dbReference type="Pfam" id="PF13229"/>
    </source>
</evidence>
<feature type="transmembrane region" description="Helical" evidence="2">
    <location>
        <begin position="1279"/>
        <end position="1298"/>
    </location>
</feature>
<feature type="region of interest" description="Disordered" evidence="1">
    <location>
        <begin position="67"/>
        <end position="102"/>
    </location>
</feature>
<feature type="domain" description="Right handed beta helix" evidence="4">
    <location>
        <begin position="396"/>
        <end position="558"/>
    </location>
</feature>
<dbReference type="InterPro" id="IPR006626">
    <property type="entry name" value="PbH1"/>
</dbReference>
<keyword evidence="2" id="KW-0472">Membrane</keyword>
<feature type="compositionally biased region" description="Basic residues" evidence="1">
    <location>
        <begin position="90"/>
        <end position="102"/>
    </location>
</feature>
<dbReference type="InterPro" id="IPR011050">
    <property type="entry name" value="Pectin_lyase_fold/virulence"/>
</dbReference>
<feature type="transmembrane region" description="Helical" evidence="2">
    <location>
        <begin position="1332"/>
        <end position="1353"/>
    </location>
</feature>
<feature type="transmembrane region" description="Helical" evidence="2">
    <location>
        <begin position="1123"/>
        <end position="1143"/>
    </location>
</feature>
<keyword evidence="6" id="KW-1185">Reference proteome</keyword>